<accession>A0A562SHF4</accession>
<evidence type="ECO:0008006" key="3">
    <source>
        <dbReference type="Google" id="ProtNLM"/>
    </source>
</evidence>
<evidence type="ECO:0000313" key="2">
    <source>
        <dbReference type="Proteomes" id="UP000316167"/>
    </source>
</evidence>
<name>A0A562SHF4_9BACT</name>
<evidence type="ECO:0000313" key="1">
    <source>
        <dbReference type="EMBL" id="TWI80691.1"/>
    </source>
</evidence>
<proteinExistence type="predicted"/>
<dbReference type="AlphaFoldDB" id="A0A562SHF4"/>
<dbReference type="PANTHER" id="PTHR41913">
    <property type="entry name" value="DUF1684 DOMAIN-CONTAINING PROTEIN"/>
    <property type="match status" value="1"/>
</dbReference>
<sequence length="217" mass="25116">MQAATGFPFYICDSYVILLQITQDMRYCLLIFVWMPFCTNAQQTYEDSVSLYLKKYVAEHEVVTGADKEKMKFYPVTKLYRITAAFKQKENSPWFWMNTSGKEKKQYRVYGELSFKVHDTAVTLQVYQSRSLLGSEKYKDYLFIPFTDKTSGSETYGGGRYIDLVLADIVNNSYTIDFNKAYNPYCAYTAGYNCPIPPQENDLPVAIKAGELNFMKH</sequence>
<dbReference type="InterPro" id="IPR012467">
    <property type="entry name" value="DUF1684"/>
</dbReference>
<dbReference type="EMBL" id="VLLE01000005">
    <property type="protein sequence ID" value="TWI80691.1"/>
    <property type="molecule type" value="Genomic_DNA"/>
</dbReference>
<dbReference type="Proteomes" id="UP000316167">
    <property type="component" value="Unassembled WGS sequence"/>
</dbReference>
<reference evidence="1 2" key="1">
    <citation type="journal article" date="2015" name="Stand. Genomic Sci.">
        <title>Genomic Encyclopedia of Bacterial and Archaeal Type Strains, Phase III: the genomes of soil and plant-associated and newly described type strains.</title>
        <authorList>
            <person name="Whitman W.B."/>
            <person name="Woyke T."/>
            <person name="Klenk H.P."/>
            <person name="Zhou Y."/>
            <person name="Lilburn T.G."/>
            <person name="Beck B.J."/>
            <person name="De Vos P."/>
            <person name="Vandamme P."/>
            <person name="Eisen J.A."/>
            <person name="Garrity G."/>
            <person name="Hugenholtz P."/>
            <person name="Kyrpides N.C."/>
        </authorList>
    </citation>
    <scope>NUCLEOTIDE SEQUENCE [LARGE SCALE GENOMIC DNA]</scope>
    <source>
        <strain evidence="1 2">CGMCC 1.7271</strain>
    </source>
</reference>
<protein>
    <recommendedName>
        <fullName evidence="3">DUF1684 domain-containing protein</fullName>
    </recommendedName>
</protein>
<organism evidence="1 2">
    <name type="scientific">Lacibacter cauensis</name>
    <dbReference type="NCBI Taxonomy" id="510947"/>
    <lineage>
        <taxon>Bacteria</taxon>
        <taxon>Pseudomonadati</taxon>
        <taxon>Bacteroidota</taxon>
        <taxon>Chitinophagia</taxon>
        <taxon>Chitinophagales</taxon>
        <taxon>Chitinophagaceae</taxon>
        <taxon>Lacibacter</taxon>
    </lineage>
</organism>
<keyword evidence="2" id="KW-1185">Reference proteome</keyword>
<dbReference type="PANTHER" id="PTHR41913:SF1">
    <property type="entry name" value="DUF1684 DOMAIN-CONTAINING PROTEIN"/>
    <property type="match status" value="1"/>
</dbReference>
<dbReference type="Pfam" id="PF07920">
    <property type="entry name" value="DUF1684"/>
    <property type="match status" value="1"/>
</dbReference>
<gene>
    <name evidence="1" type="ORF">IQ13_3370</name>
</gene>
<dbReference type="RefSeq" id="WP_199758289.1">
    <property type="nucleotide sequence ID" value="NZ_VLLE01000005.1"/>
</dbReference>
<comment type="caution">
    <text evidence="1">The sequence shown here is derived from an EMBL/GenBank/DDBJ whole genome shotgun (WGS) entry which is preliminary data.</text>
</comment>